<comment type="similarity">
    <text evidence="7">Belongs to the CDP-alcohol phosphatidyltransferase class-II family.</text>
</comment>
<dbReference type="GO" id="GO:0008444">
    <property type="term" value="F:CDP-diacylglycerol-glycerol-3-phosphate 3-phosphatidyltransferase activity"/>
    <property type="evidence" value="ECO:0007669"/>
    <property type="project" value="UniProtKB-EC"/>
</dbReference>
<sequence>LWYYMNAQQWPSMTIVGSSNYGYRSTERDLEAQAILITTNGVLRKAIHEELQHLRENTTTVTSETFQQVDRKVPYLVLIAIKFVKTMF</sequence>
<comment type="caution">
    <text evidence="8">The sequence shown here is derived from an EMBL/GenBank/DDBJ whole genome shotgun (WGS) entry which is preliminary data.</text>
</comment>
<evidence type="ECO:0000313" key="8">
    <source>
        <dbReference type="EMBL" id="CAG8624356.1"/>
    </source>
</evidence>
<name>A0A9N9D314_9GLOM</name>
<keyword evidence="5 7" id="KW-0594">Phospholipid biosynthesis</keyword>
<accession>A0A9N9D314</accession>
<dbReference type="Proteomes" id="UP000789342">
    <property type="component" value="Unassembled WGS sequence"/>
</dbReference>
<evidence type="ECO:0000256" key="4">
    <source>
        <dbReference type="ARBA" id="ARBA00023098"/>
    </source>
</evidence>
<organism evidence="8 9">
    <name type="scientific">Acaulospora morrowiae</name>
    <dbReference type="NCBI Taxonomy" id="94023"/>
    <lineage>
        <taxon>Eukaryota</taxon>
        <taxon>Fungi</taxon>
        <taxon>Fungi incertae sedis</taxon>
        <taxon>Mucoromycota</taxon>
        <taxon>Glomeromycotina</taxon>
        <taxon>Glomeromycetes</taxon>
        <taxon>Diversisporales</taxon>
        <taxon>Acaulosporaceae</taxon>
        <taxon>Acaulospora</taxon>
    </lineage>
</organism>
<evidence type="ECO:0000256" key="5">
    <source>
        <dbReference type="ARBA" id="ARBA00023209"/>
    </source>
</evidence>
<dbReference type="GO" id="GO:0005524">
    <property type="term" value="F:ATP binding"/>
    <property type="evidence" value="ECO:0007669"/>
    <property type="project" value="UniProtKB-KW"/>
</dbReference>
<comment type="catalytic activity">
    <reaction evidence="7">
        <text>a CDP-1,2-diacyl-sn-glycerol + sn-glycerol 3-phosphate = a 1,2-diacyl-sn-glycero-3-phospho-(1'-sn-glycero-3'-phosphate) + CMP + H(+)</text>
        <dbReference type="Rhea" id="RHEA:12593"/>
        <dbReference type="ChEBI" id="CHEBI:15378"/>
        <dbReference type="ChEBI" id="CHEBI:57597"/>
        <dbReference type="ChEBI" id="CHEBI:58332"/>
        <dbReference type="ChEBI" id="CHEBI:60110"/>
        <dbReference type="ChEBI" id="CHEBI:60377"/>
        <dbReference type="EC" id="2.7.8.5"/>
    </reaction>
</comment>
<evidence type="ECO:0000256" key="3">
    <source>
        <dbReference type="ARBA" id="ARBA00022737"/>
    </source>
</evidence>
<dbReference type="OrthoDB" id="10250191at2759"/>
<reference evidence="8" key="1">
    <citation type="submission" date="2021-06" db="EMBL/GenBank/DDBJ databases">
        <authorList>
            <person name="Kallberg Y."/>
            <person name="Tangrot J."/>
            <person name="Rosling A."/>
        </authorList>
    </citation>
    <scope>NUCLEOTIDE SEQUENCE</scope>
    <source>
        <strain evidence="8">CL551</strain>
    </source>
</reference>
<dbReference type="PANTHER" id="PTHR12586:SF1">
    <property type="entry name" value="CDP-DIACYLGLYCEROL--GLYCEROL-3-PHOSPHATE 3-PHOSPHATIDYLTRANSFERASE, MITOCHONDRIAL"/>
    <property type="match status" value="1"/>
</dbReference>
<keyword evidence="2 7" id="KW-0808">Transferase</keyword>
<keyword evidence="4 7" id="KW-0443">Lipid metabolism</keyword>
<evidence type="ECO:0000256" key="6">
    <source>
        <dbReference type="ARBA" id="ARBA00023264"/>
    </source>
</evidence>
<dbReference type="InterPro" id="IPR016270">
    <property type="entry name" value="PGS1"/>
</dbReference>
<evidence type="ECO:0000256" key="7">
    <source>
        <dbReference type="RuleBase" id="RU365024"/>
    </source>
</evidence>
<protein>
    <recommendedName>
        <fullName evidence="7">CDP-diacylglycerol--glycerol-3-phosphate 3-phosphatidyltransferase</fullName>
        <ecNumber evidence="7">2.7.8.5</ecNumber>
    </recommendedName>
</protein>
<proteinExistence type="inferred from homology"/>
<keyword evidence="3" id="KW-0677">Repeat</keyword>
<gene>
    <name evidence="8" type="ORF">AMORRO_LOCUS8802</name>
</gene>
<feature type="non-terminal residue" evidence="8">
    <location>
        <position position="1"/>
    </location>
</feature>
<keyword evidence="9" id="KW-1185">Reference proteome</keyword>
<dbReference type="AlphaFoldDB" id="A0A9N9D314"/>
<dbReference type="EC" id="2.7.8.5" evidence="7"/>
<evidence type="ECO:0000256" key="2">
    <source>
        <dbReference type="ARBA" id="ARBA00022679"/>
    </source>
</evidence>
<keyword evidence="7" id="KW-0067">ATP-binding</keyword>
<dbReference type="Gene3D" id="3.30.870.10">
    <property type="entry name" value="Endonuclease Chain A"/>
    <property type="match status" value="1"/>
</dbReference>
<comment type="function">
    <text evidence="7">Functions in the biosynthesis of the anionic phospholipids phosphatidylglycerol and cardiolipin.</text>
</comment>
<dbReference type="GO" id="GO:0032049">
    <property type="term" value="P:cardiolipin biosynthetic process"/>
    <property type="evidence" value="ECO:0007669"/>
    <property type="project" value="InterPro"/>
</dbReference>
<comment type="subcellular location">
    <subcellularLocation>
        <location evidence="7">Mitochondrion</location>
    </subcellularLocation>
</comment>
<dbReference type="PANTHER" id="PTHR12586">
    <property type="entry name" value="CDP-DIACYLGLYCEROL--SERINE O-PHOSPHATIDYLTRANSFERASE"/>
    <property type="match status" value="1"/>
</dbReference>
<evidence type="ECO:0000313" key="9">
    <source>
        <dbReference type="Proteomes" id="UP000789342"/>
    </source>
</evidence>
<dbReference type="GO" id="GO:0005739">
    <property type="term" value="C:mitochondrion"/>
    <property type="evidence" value="ECO:0007669"/>
    <property type="project" value="UniProtKB-SubCell"/>
</dbReference>
<comment type="pathway">
    <text evidence="7">Phospholipid metabolism; phosphatidylglycerol biosynthesis; phosphatidylglycerol from CDP-diacylglycerol: step 1/2.</text>
</comment>
<keyword evidence="1 7" id="KW-0444">Lipid biosynthesis</keyword>
<evidence type="ECO:0000256" key="1">
    <source>
        <dbReference type="ARBA" id="ARBA00022516"/>
    </source>
</evidence>
<keyword evidence="6 7" id="KW-1208">Phospholipid metabolism</keyword>
<keyword evidence="7" id="KW-0496">Mitochondrion</keyword>
<keyword evidence="7" id="KW-0547">Nucleotide-binding</keyword>
<dbReference type="EMBL" id="CAJVPV010007925">
    <property type="protein sequence ID" value="CAG8624356.1"/>
    <property type="molecule type" value="Genomic_DNA"/>
</dbReference>